<dbReference type="EMBL" id="MFIX01000076">
    <property type="protein sequence ID" value="OGG05233.1"/>
    <property type="molecule type" value="Genomic_DNA"/>
</dbReference>
<protein>
    <recommendedName>
        <fullName evidence="4">VCBS repeat-containing protein</fullName>
    </recommendedName>
</protein>
<evidence type="ECO:0000256" key="1">
    <source>
        <dbReference type="ARBA" id="ARBA00022729"/>
    </source>
</evidence>
<keyword evidence="1" id="KW-0732">Signal</keyword>
<dbReference type="AlphaFoldDB" id="A0A1F5YYR3"/>
<evidence type="ECO:0008006" key="4">
    <source>
        <dbReference type="Google" id="ProtNLM"/>
    </source>
</evidence>
<reference evidence="2 3" key="1">
    <citation type="journal article" date="2016" name="Nat. Commun.">
        <title>Thousands of microbial genomes shed light on interconnected biogeochemical processes in an aquifer system.</title>
        <authorList>
            <person name="Anantharaman K."/>
            <person name="Brown C.T."/>
            <person name="Hug L.A."/>
            <person name="Sharon I."/>
            <person name="Castelle C.J."/>
            <person name="Probst A.J."/>
            <person name="Thomas B.C."/>
            <person name="Singh A."/>
            <person name="Wilkins M.J."/>
            <person name="Karaoz U."/>
            <person name="Brodie E.L."/>
            <person name="Williams K.H."/>
            <person name="Hubbard S.S."/>
            <person name="Banfield J.F."/>
        </authorList>
    </citation>
    <scope>NUCLEOTIDE SEQUENCE [LARGE SCALE GENOMIC DNA]</scope>
</reference>
<dbReference type="InterPro" id="IPR013517">
    <property type="entry name" value="FG-GAP"/>
</dbReference>
<dbReference type="SUPFAM" id="SSF69318">
    <property type="entry name" value="Integrin alpha N-terminal domain"/>
    <property type="match status" value="3"/>
</dbReference>
<gene>
    <name evidence="2" type="ORF">A3F83_03000</name>
</gene>
<organism evidence="2 3">
    <name type="scientific">Candidatus Glassbacteria bacterium RIFCSPLOWO2_12_FULL_58_11</name>
    <dbReference type="NCBI Taxonomy" id="1817867"/>
    <lineage>
        <taxon>Bacteria</taxon>
        <taxon>Candidatus Glassiibacteriota</taxon>
    </lineage>
</organism>
<evidence type="ECO:0000313" key="2">
    <source>
        <dbReference type="EMBL" id="OGG05233.1"/>
    </source>
</evidence>
<dbReference type="InterPro" id="IPR028994">
    <property type="entry name" value="Integrin_alpha_N"/>
</dbReference>
<dbReference type="Pfam" id="PF13517">
    <property type="entry name" value="FG-GAP_3"/>
    <property type="match status" value="6"/>
</dbReference>
<evidence type="ECO:0000313" key="3">
    <source>
        <dbReference type="Proteomes" id="UP000179129"/>
    </source>
</evidence>
<dbReference type="STRING" id="1817867.A3F83_03000"/>
<dbReference type="Gene3D" id="2.130.10.130">
    <property type="entry name" value="Integrin alpha, N-terminal"/>
    <property type="match status" value="4"/>
</dbReference>
<comment type="caution">
    <text evidence="2">The sequence shown here is derived from an EMBL/GenBank/DDBJ whole genome shotgun (WGS) entry which is preliminary data.</text>
</comment>
<dbReference type="PANTHER" id="PTHR44103:SF1">
    <property type="entry name" value="PROPROTEIN CONVERTASE P"/>
    <property type="match status" value="1"/>
</dbReference>
<name>A0A1F5YYR3_9BACT</name>
<dbReference type="PANTHER" id="PTHR44103">
    <property type="entry name" value="PROPROTEIN CONVERTASE P"/>
    <property type="match status" value="1"/>
</dbReference>
<proteinExistence type="predicted"/>
<dbReference type="Proteomes" id="UP000179129">
    <property type="component" value="Unassembled WGS sequence"/>
</dbReference>
<sequence length="1128" mass="122409">MLALLASLACTAKKEEAPAPEFEAPAWTHLSSATGDLPVPGASTEQTASLVLDFDKDGINDFVIGSRKAPPALAGYRNTAAGWDRLVIDSTTLGIEAGGTCCDIDGDGDLDLVMGGEYSSEKVWWWENPCPDFQPYQPWTRREIKSSGEHKHHDQMFGDFDGDGRAELVFWNQLAGKLFMARIPADPLHTEPWPLEAIYSYDPDEKVETLGQTPVWMQSNEQEGLAAADIDGDGIQDIVGGGRWFRHTGDGKFAVEVIDAGQHFTRAAAGQLKNGGRPEVVFAIGDGAGPIKWYEWQEGRWIGRDLLGHPVHNGHSLQVLDLDGDGNLDVFCAEMRLDGGNPASKVYAFLGDGEGHFRTRIIAEGFDNHESRAVDLDGDGDIDILGKPYNCGTPRLDVWINGGKGFAAGEELPFEHMIIDEHGPADPHTKSAGDLDGDGIADLVTASSAGGPLVWYHSPDWTRCQIAPEGRWSCDAEAADLDGDGDNDLVISEYYGKKRLEWYENPAPAGDPLADSWRLHVIGPPRAHDIEAADLDGDGDIDLVSRGQSGFGALEGDRLVLWRHDGPDSWAQQIVECPHGEGIALADLERDGDLDLVTGGRWYENPGRIDGSVWAEHIFAEWNPDAVVKTGDFNADGLPDAALTAAEATDSVSWFENPGPSGAGSWTEHVINERLEKGHSLGLADLDNDGDLDVATAEMHQSEDPDEVIIFVNQGGGLAWRKQVLANTGSHDIRVGDFDGDGDADIYGANWQSVWQDSLAFIEVWRNNSGSAAALSLHEWTRRVLDSGKPWRSIFIAAGDLDGDNLPDVATGGWWYKNPGAEGKSWTRRTFGDPLRNLALLYDFDSDGRQDVLGTSGRGSDPSADFVWARNNGGGTFEILSNIPPADGDFLQGVGVGRSRPEGPLAIALSWHTAGKGIQALILPGDPVAEQWTWTRVCNESQDEQLSVGDIDGDGDLDLLLGTLWLENQSGAVRLDTLFNTTESPDRNRLADIDGDGRLDAVVGYEAINVPGKLAWYENVLPDRGQWIEHLIAAPVGPMSLDVTDLDGDGDLDVVLGEHNYERPETARLLVFRNLDGRGKLWLPVTVYTGDEHHDGAVTVDIDRDGDLDIISIGWSHPNVLLYENGAL</sequence>
<accession>A0A1F5YYR3</accession>